<reference evidence="2" key="1">
    <citation type="submission" date="2020-10" db="EMBL/GenBank/DDBJ databases">
        <authorList>
            <person name="Castelo-Branco R."/>
            <person name="Eusebio N."/>
            <person name="Adriana R."/>
            <person name="Vieira A."/>
            <person name="Brugerolle De Fraissinette N."/>
            <person name="Rezende De Castro R."/>
            <person name="Schneider M.P."/>
            <person name="Vasconcelos V."/>
            <person name="Leao P.N."/>
        </authorList>
    </citation>
    <scope>NUCLEOTIDE SEQUENCE</scope>
    <source>
        <strain evidence="2">LEGE 11467</strain>
    </source>
</reference>
<dbReference type="GO" id="GO:0000287">
    <property type="term" value="F:magnesium ion binding"/>
    <property type="evidence" value="ECO:0007669"/>
    <property type="project" value="TreeGrafter"/>
</dbReference>
<dbReference type="InterPro" id="IPR036412">
    <property type="entry name" value="HAD-like_sf"/>
</dbReference>
<dbReference type="NCBIfam" id="TIGR01488">
    <property type="entry name" value="HAD-SF-IB"/>
    <property type="match status" value="1"/>
</dbReference>
<evidence type="ECO:0000313" key="3">
    <source>
        <dbReference type="Proteomes" id="UP000621799"/>
    </source>
</evidence>
<dbReference type="InterPro" id="IPR050582">
    <property type="entry name" value="HAD-like_SerB"/>
</dbReference>
<dbReference type="Gene3D" id="3.90.1470.20">
    <property type="match status" value="1"/>
</dbReference>
<dbReference type="SUPFAM" id="SSF56784">
    <property type="entry name" value="HAD-like"/>
    <property type="match status" value="1"/>
</dbReference>
<evidence type="ECO:0000313" key="2">
    <source>
        <dbReference type="EMBL" id="MBE9039487.1"/>
    </source>
</evidence>
<dbReference type="GO" id="GO:0006564">
    <property type="term" value="P:L-serine biosynthetic process"/>
    <property type="evidence" value="ECO:0007669"/>
    <property type="project" value="TreeGrafter"/>
</dbReference>
<organism evidence="2 3">
    <name type="scientific">Zarconia navalis LEGE 11467</name>
    <dbReference type="NCBI Taxonomy" id="1828826"/>
    <lineage>
        <taxon>Bacteria</taxon>
        <taxon>Bacillati</taxon>
        <taxon>Cyanobacteriota</taxon>
        <taxon>Cyanophyceae</taxon>
        <taxon>Oscillatoriophycideae</taxon>
        <taxon>Oscillatoriales</taxon>
        <taxon>Oscillatoriales incertae sedis</taxon>
        <taxon>Zarconia</taxon>
        <taxon>Zarconia navalis</taxon>
    </lineage>
</organism>
<dbReference type="PANTHER" id="PTHR43344:SF21">
    <property type="entry name" value="POLYOL PHOSPHATE PHOSPHATASE PYP1"/>
    <property type="match status" value="1"/>
</dbReference>
<dbReference type="InterPro" id="IPR023214">
    <property type="entry name" value="HAD_sf"/>
</dbReference>
<gene>
    <name evidence="2" type="ORF">IQ235_01590</name>
</gene>
<evidence type="ECO:0000256" key="1">
    <source>
        <dbReference type="ARBA" id="ARBA00009184"/>
    </source>
</evidence>
<dbReference type="GO" id="GO:0036424">
    <property type="term" value="F:L-phosphoserine phosphatase activity"/>
    <property type="evidence" value="ECO:0007669"/>
    <property type="project" value="TreeGrafter"/>
</dbReference>
<sequence>MKRAVFCDFDGTITLHETFVAMLTRFAPERSAQLLPEIYALRMTLHEGVRRMMAAIPSRDYPAILEFTRTQPMRPGLVELLDFLDRQQVPFVVVSGGLRGMVEAVLGDLKSRTLAIHAADTDVSGEYLRVYSEFEGETEMVEKVRAIERYGVKDWVAIGDSVTDLNMAVAAPTIFARDRLCQYLNERQKPYIEFRDFFDVRDRLEQMWG</sequence>
<comment type="similarity">
    <text evidence="1">Belongs to the HAD-like hydrolase superfamily. SerB family.</text>
</comment>
<dbReference type="PANTHER" id="PTHR43344">
    <property type="entry name" value="PHOSPHOSERINE PHOSPHATASE"/>
    <property type="match status" value="1"/>
</dbReference>
<protein>
    <submittedName>
        <fullName evidence="2">HAD-IB family phosphatase</fullName>
    </submittedName>
</protein>
<dbReference type="Gene3D" id="3.40.50.1000">
    <property type="entry name" value="HAD superfamily/HAD-like"/>
    <property type="match status" value="1"/>
</dbReference>
<dbReference type="Proteomes" id="UP000621799">
    <property type="component" value="Unassembled WGS sequence"/>
</dbReference>
<name>A0A928Z5N2_9CYAN</name>
<dbReference type="RefSeq" id="WP_264319749.1">
    <property type="nucleotide sequence ID" value="NZ_JADEXN010000013.1"/>
</dbReference>
<dbReference type="Pfam" id="PF12710">
    <property type="entry name" value="HAD"/>
    <property type="match status" value="1"/>
</dbReference>
<keyword evidence="3" id="KW-1185">Reference proteome</keyword>
<dbReference type="GO" id="GO:0005737">
    <property type="term" value="C:cytoplasm"/>
    <property type="evidence" value="ECO:0007669"/>
    <property type="project" value="TreeGrafter"/>
</dbReference>
<proteinExistence type="inferred from homology"/>
<dbReference type="AlphaFoldDB" id="A0A928Z5N2"/>
<dbReference type="EMBL" id="JADEXN010000013">
    <property type="protein sequence ID" value="MBE9039487.1"/>
    <property type="molecule type" value="Genomic_DNA"/>
</dbReference>
<comment type="caution">
    <text evidence="2">The sequence shown here is derived from an EMBL/GenBank/DDBJ whole genome shotgun (WGS) entry which is preliminary data.</text>
</comment>
<accession>A0A928Z5N2</accession>